<organism evidence="2">
    <name type="scientific">marine sediment metagenome</name>
    <dbReference type="NCBI Taxonomy" id="412755"/>
    <lineage>
        <taxon>unclassified sequences</taxon>
        <taxon>metagenomes</taxon>
        <taxon>ecological metagenomes</taxon>
    </lineage>
</organism>
<dbReference type="AlphaFoldDB" id="X0RLV4"/>
<evidence type="ECO:0000313" key="2">
    <source>
        <dbReference type="EMBL" id="GAF69768.1"/>
    </source>
</evidence>
<feature type="transmembrane region" description="Helical" evidence="1">
    <location>
        <begin position="72"/>
        <end position="93"/>
    </location>
</feature>
<name>X0RLV4_9ZZZZ</name>
<gene>
    <name evidence="2" type="ORF">S01H1_04962</name>
</gene>
<proteinExistence type="predicted"/>
<reference evidence="2" key="1">
    <citation type="journal article" date="2014" name="Front. Microbiol.">
        <title>High frequency of phylogenetically diverse reductive dehalogenase-homologous genes in deep subseafloor sedimentary metagenomes.</title>
        <authorList>
            <person name="Kawai M."/>
            <person name="Futagami T."/>
            <person name="Toyoda A."/>
            <person name="Takaki Y."/>
            <person name="Nishi S."/>
            <person name="Hori S."/>
            <person name="Arai W."/>
            <person name="Tsubouchi T."/>
            <person name="Morono Y."/>
            <person name="Uchiyama I."/>
            <person name="Ito T."/>
            <person name="Fujiyama A."/>
            <person name="Inagaki F."/>
            <person name="Takami H."/>
        </authorList>
    </citation>
    <scope>NUCLEOTIDE SEQUENCE</scope>
    <source>
        <strain evidence="2">Expedition CK06-06</strain>
    </source>
</reference>
<comment type="caution">
    <text evidence="2">The sequence shown here is derived from an EMBL/GenBank/DDBJ whole genome shotgun (WGS) entry which is preliminary data.</text>
</comment>
<accession>X0RLV4</accession>
<sequence>MSKDEPPAHQYTGRIKDARGRRVTQLDPITLRLGGRLEGIPPDLLQDMCGRIGTRMTRTELWLFGSPRIMHWVIRLSVVGFSLLLAMCVAVAIIRPLAVGSTMRYLLPLSASLAFLYLLWIVARRIRSRRVIEIMFENLRCPHCAYDIRGLPTDPEDGATVCPECGCAWRLDETADSGVASSTERPR</sequence>
<keyword evidence="1" id="KW-0812">Transmembrane</keyword>
<evidence type="ECO:0000256" key="1">
    <source>
        <dbReference type="SAM" id="Phobius"/>
    </source>
</evidence>
<feature type="transmembrane region" description="Helical" evidence="1">
    <location>
        <begin position="105"/>
        <end position="123"/>
    </location>
</feature>
<dbReference type="EMBL" id="BARS01002590">
    <property type="protein sequence ID" value="GAF69768.1"/>
    <property type="molecule type" value="Genomic_DNA"/>
</dbReference>
<keyword evidence="1" id="KW-0472">Membrane</keyword>
<keyword evidence="1" id="KW-1133">Transmembrane helix</keyword>
<protein>
    <submittedName>
        <fullName evidence="2">Uncharacterized protein</fullName>
    </submittedName>
</protein>